<proteinExistence type="predicted"/>
<dbReference type="Proteomes" id="UP000019462">
    <property type="component" value="Unassembled WGS sequence"/>
</dbReference>
<dbReference type="HOGENOM" id="CLU_040459_1_0_1"/>
<dbReference type="OrthoDB" id="4781at2759"/>
<dbReference type="GO" id="GO:0008061">
    <property type="term" value="F:chitin binding"/>
    <property type="evidence" value="ECO:0007669"/>
    <property type="project" value="UniProtKB-UniRule"/>
</dbReference>
<dbReference type="GO" id="GO:0031505">
    <property type="term" value="P:fungal-type cell wall organization"/>
    <property type="evidence" value="ECO:0007669"/>
    <property type="project" value="TreeGrafter"/>
</dbReference>
<dbReference type="Gene3D" id="2.60.120.200">
    <property type="match status" value="1"/>
</dbReference>
<organism evidence="8 9">
    <name type="scientific">Moesziomyces aphidis</name>
    <name type="common">Pseudozyma aphidis</name>
    <dbReference type="NCBI Taxonomy" id="84754"/>
    <lineage>
        <taxon>Eukaryota</taxon>
        <taxon>Fungi</taxon>
        <taxon>Dikarya</taxon>
        <taxon>Basidiomycota</taxon>
        <taxon>Ustilaginomycotina</taxon>
        <taxon>Ustilaginomycetes</taxon>
        <taxon>Ustilaginales</taxon>
        <taxon>Ustilaginaceae</taxon>
        <taxon>Moesziomyces</taxon>
    </lineage>
</organism>
<evidence type="ECO:0000256" key="4">
    <source>
        <dbReference type="ARBA" id="ARBA00023295"/>
    </source>
</evidence>
<dbReference type="GO" id="GO:0009277">
    <property type="term" value="C:fungal-type cell wall"/>
    <property type="evidence" value="ECO:0007669"/>
    <property type="project" value="TreeGrafter"/>
</dbReference>
<dbReference type="InterPro" id="IPR050546">
    <property type="entry name" value="Glycosyl_Hydrlase_16"/>
</dbReference>
<dbReference type="AlphaFoldDB" id="W3VPT4"/>
<dbReference type="InterPro" id="IPR001002">
    <property type="entry name" value="Chitin-bd_1"/>
</dbReference>
<dbReference type="SUPFAM" id="SSF57016">
    <property type="entry name" value="Plant lectins/antimicrobial peptides"/>
    <property type="match status" value="1"/>
</dbReference>
<keyword evidence="3" id="KW-0378">Hydrolase</keyword>
<dbReference type="Pfam" id="PF00722">
    <property type="entry name" value="Glyco_hydro_16"/>
    <property type="match status" value="1"/>
</dbReference>
<comment type="caution">
    <text evidence="5">Lacks conserved residue(s) required for the propagation of feature annotation.</text>
</comment>
<keyword evidence="9" id="KW-1185">Reference proteome</keyword>
<evidence type="ECO:0000256" key="3">
    <source>
        <dbReference type="ARBA" id="ARBA00022801"/>
    </source>
</evidence>
<evidence type="ECO:0000256" key="2">
    <source>
        <dbReference type="ARBA" id="ARBA00022729"/>
    </source>
</evidence>
<dbReference type="EMBL" id="AWNI01000008">
    <property type="protein sequence ID" value="ETS63574.1"/>
    <property type="molecule type" value="Genomic_DNA"/>
</dbReference>
<dbReference type="GO" id="GO:0004553">
    <property type="term" value="F:hydrolase activity, hydrolyzing O-glycosyl compounds"/>
    <property type="evidence" value="ECO:0007669"/>
    <property type="project" value="InterPro"/>
</dbReference>
<dbReference type="InterPro" id="IPR013320">
    <property type="entry name" value="ConA-like_dom_sf"/>
</dbReference>
<feature type="domain" description="GH16" evidence="7">
    <location>
        <begin position="138"/>
        <end position="374"/>
    </location>
</feature>
<dbReference type="GO" id="GO:0016757">
    <property type="term" value="F:glycosyltransferase activity"/>
    <property type="evidence" value="ECO:0007669"/>
    <property type="project" value="TreeGrafter"/>
</dbReference>
<keyword evidence="1 5" id="KW-0147">Chitin-binding</keyword>
<dbReference type="GO" id="GO:0005975">
    <property type="term" value="P:carbohydrate metabolic process"/>
    <property type="evidence" value="ECO:0007669"/>
    <property type="project" value="InterPro"/>
</dbReference>
<dbReference type="PROSITE" id="PS50941">
    <property type="entry name" value="CHIT_BIND_I_2"/>
    <property type="match status" value="1"/>
</dbReference>
<evidence type="ECO:0000259" key="6">
    <source>
        <dbReference type="PROSITE" id="PS50941"/>
    </source>
</evidence>
<evidence type="ECO:0000313" key="9">
    <source>
        <dbReference type="Proteomes" id="UP000019462"/>
    </source>
</evidence>
<reference evidence="8 9" key="1">
    <citation type="journal article" date="2014" name="Genome Announc.">
        <title>Genome sequence of the basidiomycetous fungus Pseudozyma aphidis DSM70725, an efficient producer of biosurfactant mannosylerythritol lipids.</title>
        <authorList>
            <person name="Lorenz S."/>
            <person name="Guenther M."/>
            <person name="Grumaz C."/>
            <person name="Rupp S."/>
            <person name="Zibek S."/>
            <person name="Sohn K."/>
        </authorList>
    </citation>
    <scope>NUCLEOTIDE SEQUENCE [LARGE SCALE GENOMIC DNA]</scope>
    <source>
        <strain evidence="9">ATCC 32657 / CBS 517.83 / DSM 70725 / JCM 10318 / NBRC 10182 / NRRL Y-7954 / St-0401</strain>
    </source>
</reference>
<evidence type="ECO:0000313" key="8">
    <source>
        <dbReference type="EMBL" id="ETS63574.1"/>
    </source>
</evidence>
<evidence type="ECO:0000256" key="5">
    <source>
        <dbReference type="PROSITE-ProRule" id="PRU00261"/>
    </source>
</evidence>
<dbReference type="PANTHER" id="PTHR10963">
    <property type="entry name" value="GLYCOSYL HYDROLASE-RELATED"/>
    <property type="match status" value="1"/>
</dbReference>
<protein>
    <submittedName>
        <fullName evidence="8">Uncharacterized protein</fullName>
    </submittedName>
</protein>
<accession>W3VPT4</accession>
<evidence type="ECO:0000256" key="1">
    <source>
        <dbReference type="ARBA" id="ARBA00022669"/>
    </source>
</evidence>
<keyword evidence="4" id="KW-0326">Glycosidase</keyword>
<dbReference type="PROSITE" id="PS51762">
    <property type="entry name" value="GH16_2"/>
    <property type="match status" value="1"/>
</dbReference>
<evidence type="ECO:0000259" key="7">
    <source>
        <dbReference type="PROSITE" id="PS51762"/>
    </source>
</evidence>
<comment type="caution">
    <text evidence="8">The sequence shown here is derived from an EMBL/GenBank/DDBJ whole genome shotgun (WGS) entry which is preliminary data.</text>
</comment>
<feature type="disulfide bond" evidence="5">
    <location>
        <begin position="113"/>
        <end position="127"/>
    </location>
</feature>
<sequence length="423" mass="46402">MRLLPAKPVWASFTPSAVDLRDAMAQQRRCLSGQPVRTGPPDPVLQFAIHRSFVPAYISPSLPHLHLLERFKMVSKPITSLVLVSLAALAALTAHADAQQCSATSKCGAAAPCCSSYGYCGTSIDHCLGTCDPTASFQPSSCKPMPKCKPQTISFTNNAKPWVPASAYRGDPNQAPFTLDQGTIETAKTGSKLLLTKDGTAKKGTLLSTTRYWYYGQASAVMKHSSWAGVVNTFIGMSGTKDEIDWEFTTSSDQDIQSNWFWTGQPEGYTHGYTVPGSVLNTISKPRFSANDWHTYTIDWSPNRLRWLIDGTVVRTLYRKNTLNAKDGLYHYPSSPMRLQLSIWGAGDGTFQQGTVDWAGGLIDWNKAPNGRFINMVKQVTITCNDPEDVRDSRPNYAFSVKQVNAQNGQPKVLSTSRSSILA</sequence>
<feature type="domain" description="Chitin-binding type-1" evidence="6">
    <location>
        <begin position="98"/>
        <end position="144"/>
    </location>
</feature>
<dbReference type="InterPro" id="IPR036861">
    <property type="entry name" value="Endochitinase-like_sf"/>
</dbReference>
<keyword evidence="5" id="KW-1015">Disulfide bond</keyword>
<gene>
    <name evidence="8" type="ORF">PaG_01872</name>
</gene>
<dbReference type="SUPFAM" id="SSF49899">
    <property type="entry name" value="Concanavalin A-like lectins/glucanases"/>
    <property type="match status" value="1"/>
</dbReference>
<name>W3VPT4_MOEAP</name>
<dbReference type="InterPro" id="IPR000757">
    <property type="entry name" value="Beta-glucanase-like"/>
</dbReference>
<keyword evidence="2" id="KW-0732">Signal</keyword>
<dbReference type="PANTHER" id="PTHR10963:SF22">
    <property type="entry name" value="GLYCOSIDASE CRH2-RELATED"/>
    <property type="match status" value="1"/>
</dbReference>